<comment type="caution">
    <text evidence="2">The sequence shown here is derived from an EMBL/GenBank/DDBJ whole genome shotgun (WGS) entry which is preliminary data.</text>
</comment>
<dbReference type="RefSeq" id="WP_241764185.1">
    <property type="nucleotide sequence ID" value="NZ_AWFH01000023.1"/>
</dbReference>
<sequence>MTGARNRIGEQVLLRPVPPEAYLSYTAEMVRTLDEYHQVSAIRAAVFLSEQDCPYEEEFDGNDLCATHFLLKAKGRPVGTLRIRWFADFAKLERIVLLPCQRGRPGLRVLLATAFELVARKGYERMIGQIQARLWPVWSRTFRCRLIDGRAPFWFSDYEYREIEIFIPRHPKALQMLEDPYLIIRPEGAWDEPGVLEASAQRSNSGEQAA</sequence>
<feature type="domain" description="N-acetyltransferase" evidence="1">
    <location>
        <begin position="28"/>
        <end position="164"/>
    </location>
</feature>
<dbReference type="Proteomes" id="UP000024547">
    <property type="component" value="Unassembled WGS sequence"/>
</dbReference>
<reference evidence="2 3" key="1">
    <citation type="journal article" date="2014" name="Antonie Van Leeuwenhoek">
        <title>Hyphomonas beringensis sp. nov. and Hyphomonas chukchiensis sp. nov., isolated from surface seawater of the Bering Sea and Chukchi Sea.</title>
        <authorList>
            <person name="Li C."/>
            <person name="Lai Q."/>
            <person name="Li G."/>
            <person name="Dong C."/>
            <person name="Wang J."/>
            <person name="Liao Y."/>
            <person name="Shao Z."/>
        </authorList>
    </citation>
    <scope>NUCLEOTIDE SEQUENCE [LARGE SCALE GENOMIC DNA]</scope>
    <source>
        <strain evidence="2 3">22II1-22F38</strain>
    </source>
</reference>
<evidence type="ECO:0000313" key="3">
    <source>
        <dbReference type="Proteomes" id="UP000024547"/>
    </source>
</evidence>
<name>A0A059E089_9PROT</name>
<dbReference type="eggNOG" id="COG2153">
    <property type="taxonomic scope" value="Bacteria"/>
</dbReference>
<dbReference type="InterPro" id="IPR016181">
    <property type="entry name" value="Acyl_CoA_acyltransferase"/>
</dbReference>
<organism evidence="2 3">
    <name type="scientific">Hyphomonas atlantica</name>
    <dbReference type="NCBI Taxonomy" id="1280948"/>
    <lineage>
        <taxon>Bacteria</taxon>
        <taxon>Pseudomonadati</taxon>
        <taxon>Pseudomonadota</taxon>
        <taxon>Alphaproteobacteria</taxon>
        <taxon>Hyphomonadales</taxon>
        <taxon>Hyphomonadaceae</taxon>
        <taxon>Hyphomonas</taxon>
    </lineage>
</organism>
<dbReference type="SUPFAM" id="SSF55729">
    <property type="entry name" value="Acyl-CoA N-acyltransferases (Nat)"/>
    <property type="match status" value="1"/>
</dbReference>
<dbReference type="Gene3D" id="3.40.630.30">
    <property type="match status" value="1"/>
</dbReference>
<dbReference type="InterPro" id="IPR000182">
    <property type="entry name" value="GNAT_dom"/>
</dbReference>
<dbReference type="GO" id="GO:0016747">
    <property type="term" value="F:acyltransferase activity, transferring groups other than amino-acyl groups"/>
    <property type="evidence" value="ECO:0007669"/>
    <property type="project" value="InterPro"/>
</dbReference>
<gene>
    <name evidence="2" type="ORF">HY36_04890</name>
</gene>
<dbReference type="GeneID" id="92501055"/>
<accession>A0A059E089</accession>
<evidence type="ECO:0000259" key="1">
    <source>
        <dbReference type="PROSITE" id="PS51186"/>
    </source>
</evidence>
<evidence type="ECO:0000313" key="2">
    <source>
        <dbReference type="EMBL" id="KCZ60318.1"/>
    </source>
</evidence>
<dbReference type="STRING" id="1280948.HY36_04890"/>
<dbReference type="EMBL" id="AWFH01000023">
    <property type="protein sequence ID" value="KCZ60318.1"/>
    <property type="molecule type" value="Genomic_DNA"/>
</dbReference>
<protein>
    <recommendedName>
        <fullName evidence="1">N-acetyltransferase domain-containing protein</fullName>
    </recommendedName>
</protein>
<dbReference type="AlphaFoldDB" id="A0A059E089"/>
<proteinExistence type="predicted"/>
<dbReference type="PROSITE" id="PS51186">
    <property type="entry name" value="GNAT"/>
    <property type="match status" value="1"/>
</dbReference>
<keyword evidence="3" id="KW-1185">Reference proteome</keyword>